<organism evidence="8 9">
    <name type="scientific">Nonomuraea roseoviolacea subsp. carminata</name>
    <dbReference type="NCBI Taxonomy" id="160689"/>
    <lineage>
        <taxon>Bacteria</taxon>
        <taxon>Bacillati</taxon>
        <taxon>Actinomycetota</taxon>
        <taxon>Actinomycetes</taxon>
        <taxon>Streptosporangiales</taxon>
        <taxon>Streptosporangiaceae</taxon>
        <taxon>Nonomuraea</taxon>
    </lineage>
</organism>
<feature type="transmembrane region" description="Helical" evidence="6">
    <location>
        <begin position="196"/>
        <end position="217"/>
    </location>
</feature>
<evidence type="ECO:0000313" key="8">
    <source>
        <dbReference type="EMBL" id="MCP2351048.1"/>
    </source>
</evidence>
<evidence type="ECO:0000256" key="2">
    <source>
        <dbReference type="ARBA" id="ARBA00022692"/>
    </source>
</evidence>
<gene>
    <name evidence="8" type="ORF">HD595_007170</name>
</gene>
<keyword evidence="3 6" id="KW-1133">Transmembrane helix</keyword>
<feature type="transmembrane region" description="Helical" evidence="6">
    <location>
        <begin position="133"/>
        <end position="153"/>
    </location>
</feature>
<evidence type="ECO:0000256" key="3">
    <source>
        <dbReference type="ARBA" id="ARBA00022989"/>
    </source>
</evidence>
<dbReference type="EMBL" id="JAMZEC010000001">
    <property type="protein sequence ID" value="MCP2351048.1"/>
    <property type="molecule type" value="Genomic_DNA"/>
</dbReference>
<comment type="similarity">
    <text evidence="6">Belongs to the ABC-2 integral membrane protein family.</text>
</comment>
<keyword evidence="4 6" id="KW-0472">Membrane</keyword>
<feature type="transmembrane region" description="Helical" evidence="6">
    <location>
        <begin position="244"/>
        <end position="266"/>
    </location>
</feature>
<feature type="domain" description="ABC transmembrane type-2" evidence="7">
    <location>
        <begin position="42"/>
        <end position="269"/>
    </location>
</feature>
<dbReference type="Pfam" id="PF01061">
    <property type="entry name" value="ABC2_membrane"/>
    <property type="match status" value="1"/>
</dbReference>
<feature type="transmembrane region" description="Helical" evidence="6">
    <location>
        <begin position="159"/>
        <end position="184"/>
    </location>
</feature>
<evidence type="ECO:0000313" key="9">
    <source>
        <dbReference type="Proteomes" id="UP001320766"/>
    </source>
</evidence>
<dbReference type="RefSeq" id="WP_253776967.1">
    <property type="nucleotide sequence ID" value="NZ_BAAAVE010000023.1"/>
</dbReference>
<dbReference type="InterPro" id="IPR051784">
    <property type="entry name" value="Nod_factor_ABC_transporter"/>
</dbReference>
<dbReference type="PANTHER" id="PTHR43229:SF2">
    <property type="entry name" value="NODULATION PROTEIN J"/>
    <property type="match status" value="1"/>
</dbReference>
<dbReference type="PIRSF" id="PIRSF006648">
    <property type="entry name" value="DrrB"/>
    <property type="match status" value="1"/>
</dbReference>
<evidence type="ECO:0000256" key="5">
    <source>
        <dbReference type="ARBA" id="ARBA00023251"/>
    </source>
</evidence>
<dbReference type="InterPro" id="IPR047817">
    <property type="entry name" value="ABC2_TM_bact-type"/>
</dbReference>
<evidence type="ECO:0000256" key="6">
    <source>
        <dbReference type="RuleBase" id="RU361157"/>
    </source>
</evidence>
<evidence type="ECO:0000256" key="4">
    <source>
        <dbReference type="ARBA" id="ARBA00023136"/>
    </source>
</evidence>
<proteinExistence type="inferred from homology"/>
<feature type="transmembrane region" description="Helical" evidence="6">
    <location>
        <begin position="78"/>
        <end position="101"/>
    </location>
</feature>
<comment type="caution">
    <text evidence="8">The sequence shown here is derived from an EMBL/GenBank/DDBJ whole genome shotgun (WGS) entry which is preliminary data.</text>
</comment>
<dbReference type="PRINTS" id="PR00164">
    <property type="entry name" value="ABC2TRNSPORT"/>
</dbReference>
<dbReference type="InterPro" id="IPR013525">
    <property type="entry name" value="ABC2_TM"/>
</dbReference>
<evidence type="ECO:0000256" key="1">
    <source>
        <dbReference type="ARBA" id="ARBA00004141"/>
    </source>
</evidence>
<accession>A0ABT1KAJ9</accession>
<keyword evidence="5" id="KW-0046">Antibiotic resistance</keyword>
<dbReference type="Proteomes" id="UP001320766">
    <property type="component" value="Unassembled WGS sequence"/>
</dbReference>
<comment type="subcellular location">
    <subcellularLocation>
        <location evidence="6">Cell membrane</location>
        <topology evidence="6">Multi-pass membrane protein</topology>
    </subcellularLocation>
    <subcellularLocation>
        <location evidence="1">Membrane</location>
        <topology evidence="1">Multi-pass membrane protein</topology>
    </subcellularLocation>
</comment>
<reference evidence="8 9" key="1">
    <citation type="submission" date="2022-06" db="EMBL/GenBank/DDBJ databases">
        <title>Sequencing the genomes of 1000 actinobacteria strains.</title>
        <authorList>
            <person name="Klenk H.-P."/>
        </authorList>
    </citation>
    <scope>NUCLEOTIDE SEQUENCE [LARGE SCALE GENOMIC DNA]</scope>
    <source>
        <strain evidence="8 9">DSM 44170</strain>
    </source>
</reference>
<keyword evidence="2 6" id="KW-0812">Transmembrane</keyword>
<feature type="transmembrane region" description="Helical" evidence="6">
    <location>
        <begin position="44"/>
        <end position="66"/>
    </location>
</feature>
<keyword evidence="6" id="KW-1003">Cell membrane</keyword>
<evidence type="ECO:0000259" key="7">
    <source>
        <dbReference type="PROSITE" id="PS51012"/>
    </source>
</evidence>
<dbReference type="PANTHER" id="PTHR43229">
    <property type="entry name" value="NODULATION PROTEIN J"/>
    <property type="match status" value="1"/>
</dbReference>
<keyword evidence="9" id="KW-1185">Reference proteome</keyword>
<sequence>MTSEAPAARRAGSAERIPWRLGAGPVWALCLVELQKVRHDRAELLTRAIQPALWLLVFGVTFTRIHAIPTGDLPYLDYLAPGILAQSALFIAIFYGIQIIWERDAGVLAKLLVTPAPRVALVTGKAFAAGVRAVVQGVVILALAAVLGVSLTANPLRIGATFVVLVLGAGFFSCLSIVIAGLVLSRERVMGIGQALTMPLFFASNALYPVALMPAWLQAVNRVNPLGYEVDALRGLLLGTPAHLALDVAVLVVALAAGVTVAAALLPRLTR</sequence>
<protein>
    <recommendedName>
        <fullName evidence="6">Transport permease protein</fullName>
    </recommendedName>
</protein>
<dbReference type="PROSITE" id="PS51012">
    <property type="entry name" value="ABC_TM2"/>
    <property type="match status" value="1"/>
</dbReference>
<dbReference type="InterPro" id="IPR000412">
    <property type="entry name" value="ABC_2_transport"/>
</dbReference>
<name>A0ABT1KAJ9_9ACTN</name>
<keyword evidence="6" id="KW-0813">Transport</keyword>